<organism evidence="9 10">
    <name type="scientific">Microbacterium paraoxydans</name>
    <dbReference type="NCBI Taxonomy" id="199592"/>
    <lineage>
        <taxon>Bacteria</taxon>
        <taxon>Bacillati</taxon>
        <taxon>Actinomycetota</taxon>
        <taxon>Actinomycetes</taxon>
        <taxon>Micrococcales</taxon>
        <taxon>Microbacteriaceae</taxon>
        <taxon>Microbacterium</taxon>
    </lineage>
</organism>
<keyword evidence="2 7" id="KW-0813">Transport</keyword>
<dbReference type="PROSITE" id="PS50928">
    <property type="entry name" value="ABC_TM1"/>
    <property type="match status" value="1"/>
</dbReference>
<evidence type="ECO:0000256" key="5">
    <source>
        <dbReference type="ARBA" id="ARBA00022989"/>
    </source>
</evidence>
<comment type="subcellular location">
    <subcellularLocation>
        <location evidence="1 7">Cell membrane</location>
        <topology evidence="1 7">Multi-pass membrane protein</topology>
    </subcellularLocation>
</comment>
<proteinExistence type="inferred from homology"/>
<evidence type="ECO:0000256" key="4">
    <source>
        <dbReference type="ARBA" id="ARBA00022692"/>
    </source>
</evidence>
<evidence type="ECO:0000256" key="6">
    <source>
        <dbReference type="ARBA" id="ARBA00023136"/>
    </source>
</evidence>
<keyword evidence="3" id="KW-1003">Cell membrane</keyword>
<dbReference type="InterPro" id="IPR050366">
    <property type="entry name" value="BP-dependent_transpt_permease"/>
</dbReference>
<dbReference type="GO" id="GO:0005886">
    <property type="term" value="C:plasma membrane"/>
    <property type="evidence" value="ECO:0007669"/>
    <property type="project" value="UniProtKB-SubCell"/>
</dbReference>
<evidence type="ECO:0000259" key="8">
    <source>
        <dbReference type="PROSITE" id="PS50928"/>
    </source>
</evidence>
<gene>
    <name evidence="9" type="ORF">SAMN04489809_3137</name>
</gene>
<dbReference type="PANTHER" id="PTHR43386:SF6">
    <property type="entry name" value="ABC TRANSPORTER PERMEASE PROTEIN"/>
    <property type="match status" value="1"/>
</dbReference>
<comment type="similarity">
    <text evidence="7">Belongs to the binding-protein-dependent transport system permease family.</text>
</comment>
<reference evidence="9 10" key="1">
    <citation type="submission" date="2016-10" db="EMBL/GenBank/DDBJ databases">
        <authorList>
            <person name="de Groot N.N."/>
        </authorList>
    </citation>
    <scope>NUCLEOTIDE SEQUENCE [LARGE SCALE GENOMIC DNA]</scope>
    <source>
        <strain evidence="9 10">DSM 15019</strain>
    </source>
</reference>
<protein>
    <submittedName>
        <fullName evidence="9">Oligopeptide transport system permease protein</fullName>
    </submittedName>
</protein>
<feature type="transmembrane region" description="Helical" evidence="7">
    <location>
        <begin position="173"/>
        <end position="192"/>
    </location>
</feature>
<feature type="domain" description="ABC transmembrane type-1" evidence="8">
    <location>
        <begin position="108"/>
        <end position="294"/>
    </location>
</feature>
<dbReference type="RefSeq" id="WP_060922737.1">
    <property type="nucleotide sequence ID" value="NZ_CBDRLI010000012.1"/>
</dbReference>
<name>A0A1H1WGB2_9MICO</name>
<evidence type="ECO:0000313" key="9">
    <source>
        <dbReference type="EMBL" id="SDS96317.1"/>
    </source>
</evidence>
<feature type="transmembrane region" description="Helical" evidence="7">
    <location>
        <begin position="45"/>
        <end position="63"/>
    </location>
</feature>
<dbReference type="AlphaFoldDB" id="A0A1H1WGB2"/>
<dbReference type="Pfam" id="PF12911">
    <property type="entry name" value="OppC_N"/>
    <property type="match status" value="1"/>
</dbReference>
<dbReference type="EMBL" id="LT629770">
    <property type="protein sequence ID" value="SDS96317.1"/>
    <property type="molecule type" value="Genomic_DNA"/>
</dbReference>
<feature type="transmembrane region" description="Helical" evidence="7">
    <location>
        <begin position="281"/>
        <end position="302"/>
    </location>
</feature>
<accession>A0A1H1WGB2</accession>
<dbReference type="CDD" id="cd06261">
    <property type="entry name" value="TM_PBP2"/>
    <property type="match status" value="1"/>
</dbReference>
<dbReference type="InterPro" id="IPR025966">
    <property type="entry name" value="OppC_N"/>
</dbReference>
<dbReference type="InterPro" id="IPR035906">
    <property type="entry name" value="MetI-like_sf"/>
</dbReference>
<dbReference type="Pfam" id="PF00528">
    <property type="entry name" value="BPD_transp_1"/>
    <property type="match status" value="1"/>
</dbReference>
<dbReference type="PANTHER" id="PTHR43386">
    <property type="entry name" value="OLIGOPEPTIDE TRANSPORT SYSTEM PERMEASE PROTEIN APPC"/>
    <property type="match status" value="1"/>
</dbReference>
<dbReference type="GO" id="GO:0055085">
    <property type="term" value="P:transmembrane transport"/>
    <property type="evidence" value="ECO:0007669"/>
    <property type="project" value="InterPro"/>
</dbReference>
<evidence type="ECO:0000256" key="7">
    <source>
        <dbReference type="RuleBase" id="RU363032"/>
    </source>
</evidence>
<keyword evidence="5 7" id="KW-1133">Transmembrane helix</keyword>
<evidence type="ECO:0000256" key="3">
    <source>
        <dbReference type="ARBA" id="ARBA00022475"/>
    </source>
</evidence>
<feature type="transmembrane region" description="Helical" evidence="7">
    <location>
        <begin position="223"/>
        <end position="245"/>
    </location>
</feature>
<sequence length="314" mass="33795">MSDPTTQKHFVAPVETESINVDAVRISDKPSNLWRDAWRDVRRRPLFWFSVVLALVFLLMALWPTLFTSTPPNSDCQLSNSNGGPTEGHPLGFTFQGCDIYARIVWGSQTSLAVGLIATVISSILGLIMGALAGFYGGWLDSVLSRVGDIFFAIPYILAAVVVMTVLKDARSVWTLALAIGGFAWASTARVVRAEILRVRQADFVMASRALGQSKFRVLLSHVVPNAIAPLLVVSTLGLAAAIVAESTLSFLGVGLGSEVMSWGNDIARAQASLRVAPMSLIYPALALTLAVLAFVTLGELIRDALDPKARARR</sequence>
<evidence type="ECO:0000256" key="2">
    <source>
        <dbReference type="ARBA" id="ARBA00022448"/>
    </source>
</evidence>
<dbReference type="Gene3D" id="1.10.3720.10">
    <property type="entry name" value="MetI-like"/>
    <property type="match status" value="1"/>
</dbReference>
<dbReference type="Proteomes" id="UP000182126">
    <property type="component" value="Chromosome I"/>
</dbReference>
<keyword evidence="4 7" id="KW-0812">Transmembrane</keyword>
<feature type="transmembrane region" description="Helical" evidence="7">
    <location>
        <begin position="112"/>
        <end position="135"/>
    </location>
</feature>
<keyword evidence="6 7" id="KW-0472">Membrane</keyword>
<evidence type="ECO:0000256" key="1">
    <source>
        <dbReference type="ARBA" id="ARBA00004651"/>
    </source>
</evidence>
<dbReference type="SUPFAM" id="SSF161098">
    <property type="entry name" value="MetI-like"/>
    <property type="match status" value="1"/>
</dbReference>
<dbReference type="GeneID" id="36299111"/>
<evidence type="ECO:0000313" key="10">
    <source>
        <dbReference type="Proteomes" id="UP000182126"/>
    </source>
</evidence>
<feature type="transmembrane region" description="Helical" evidence="7">
    <location>
        <begin position="147"/>
        <end position="167"/>
    </location>
</feature>
<dbReference type="InterPro" id="IPR000515">
    <property type="entry name" value="MetI-like"/>
</dbReference>